<evidence type="ECO:0000256" key="1">
    <source>
        <dbReference type="ARBA" id="ARBA00006226"/>
    </source>
</evidence>
<evidence type="ECO:0000313" key="4">
    <source>
        <dbReference type="Proteomes" id="UP000305709"/>
    </source>
</evidence>
<dbReference type="EMBL" id="VDFV01000075">
    <property type="protein sequence ID" value="TNC60792.1"/>
    <property type="molecule type" value="Genomic_DNA"/>
</dbReference>
<sequence>MRVRFTPQALAELDGVLSYVAARSPQGAQRVGDRVRAALDAMAEQPGIGARTTNPRLRRLVLRPYPYLLFYEVREAEVVVIGLRHAARDPGTMPGAGLGEAS</sequence>
<evidence type="ECO:0000313" key="3">
    <source>
        <dbReference type="EMBL" id="TNC60792.1"/>
    </source>
</evidence>
<dbReference type="Pfam" id="PF05016">
    <property type="entry name" value="ParE_toxin"/>
    <property type="match status" value="1"/>
</dbReference>
<dbReference type="Gene3D" id="3.30.2310.20">
    <property type="entry name" value="RelE-like"/>
    <property type="match status" value="1"/>
</dbReference>
<organism evidence="3 4">
    <name type="scientific">Rubellimicrobium roseum</name>
    <dbReference type="NCBI Taxonomy" id="687525"/>
    <lineage>
        <taxon>Bacteria</taxon>
        <taxon>Pseudomonadati</taxon>
        <taxon>Pseudomonadota</taxon>
        <taxon>Alphaproteobacteria</taxon>
        <taxon>Rhodobacterales</taxon>
        <taxon>Roseobacteraceae</taxon>
        <taxon>Rubellimicrobium</taxon>
    </lineage>
</organism>
<reference evidence="3 4" key="1">
    <citation type="submission" date="2019-06" db="EMBL/GenBank/DDBJ databases">
        <authorList>
            <person name="Jiang L."/>
        </authorList>
    </citation>
    <scope>NUCLEOTIDE SEQUENCE [LARGE SCALE GENOMIC DNA]</scope>
    <source>
        <strain evidence="3 4">YIM 48858</strain>
    </source>
</reference>
<evidence type="ECO:0000256" key="2">
    <source>
        <dbReference type="ARBA" id="ARBA00022649"/>
    </source>
</evidence>
<comment type="caution">
    <text evidence="3">The sequence shown here is derived from an EMBL/GenBank/DDBJ whole genome shotgun (WGS) entry which is preliminary data.</text>
</comment>
<accession>A0A5C4N508</accession>
<keyword evidence="4" id="KW-1185">Reference proteome</keyword>
<dbReference type="PANTHER" id="PTHR33755">
    <property type="entry name" value="TOXIN PARE1-RELATED"/>
    <property type="match status" value="1"/>
</dbReference>
<proteinExistence type="inferred from homology"/>
<name>A0A5C4N508_9RHOB</name>
<dbReference type="AlphaFoldDB" id="A0A5C4N508"/>
<dbReference type="OrthoDB" id="595470at2"/>
<dbReference type="InterPro" id="IPR007712">
    <property type="entry name" value="RelE/ParE_toxin"/>
</dbReference>
<dbReference type="InterPro" id="IPR051803">
    <property type="entry name" value="TA_system_RelE-like_toxin"/>
</dbReference>
<keyword evidence="2" id="KW-1277">Toxin-antitoxin system</keyword>
<dbReference type="Proteomes" id="UP000305709">
    <property type="component" value="Unassembled WGS sequence"/>
</dbReference>
<comment type="similarity">
    <text evidence="1">Belongs to the RelE toxin family.</text>
</comment>
<gene>
    <name evidence="3" type="ORF">FHG71_21780</name>
</gene>
<protein>
    <submittedName>
        <fullName evidence="3">Type II toxin-antitoxin system RelE/ParE family toxin</fullName>
    </submittedName>
</protein>
<dbReference type="PANTHER" id="PTHR33755:SF8">
    <property type="entry name" value="TOXIN PARE2"/>
    <property type="match status" value="1"/>
</dbReference>
<dbReference type="RefSeq" id="WP_139083799.1">
    <property type="nucleotide sequence ID" value="NZ_VDFV01000075.1"/>
</dbReference>
<dbReference type="InterPro" id="IPR035093">
    <property type="entry name" value="RelE/ParE_toxin_dom_sf"/>
</dbReference>